<dbReference type="InterPro" id="IPR036852">
    <property type="entry name" value="Peptidase_S8/S53_dom_sf"/>
</dbReference>
<dbReference type="CDD" id="cd00306">
    <property type="entry name" value="Peptidases_S8_S53"/>
    <property type="match status" value="1"/>
</dbReference>
<dbReference type="EMBL" id="CP046620">
    <property type="protein sequence ID" value="QHQ36834.1"/>
    <property type="molecule type" value="Genomic_DNA"/>
</dbReference>
<dbReference type="RefSeq" id="WP_161863377.1">
    <property type="nucleotide sequence ID" value="NZ_CP046620.1"/>
</dbReference>
<dbReference type="KEGG" id="amaq:GO499_17425"/>
<proteinExistence type="predicted"/>
<accession>A0A6P1T1P2</accession>
<gene>
    <name evidence="2" type="ORF">GO499_17425</name>
</gene>
<evidence type="ECO:0000259" key="1">
    <source>
        <dbReference type="Pfam" id="PF00082"/>
    </source>
</evidence>
<dbReference type="Proteomes" id="UP000464495">
    <property type="component" value="Chromosome"/>
</dbReference>
<dbReference type="Pfam" id="PF00082">
    <property type="entry name" value="Peptidase_S8"/>
    <property type="match status" value="1"/>
</dbReference>
<keyword evidence="3" id="KW-1185">Reference proteome</keyword>
<name>A0A6P1T1P2_9RHOB</name>
<dbReference type="SUPFAM" id="SSF52743">
    <property type="entry name" value="Subtilisin-like"/>
    <property type="match status" value="1"/>
</dbReference>
<dbReference type="Gene3D" id="3.40.50.200">
    <property type="entry name" value="Peptidase S8/S53 domain"/>
    <property type="match status" value="1"/>
</dbReference>
<dbReference type="GO" id="GO:0006508">
    <property type="term" value="P:proteolysis"/>
    <property type="evidence" value="ECO:0007669"/>
    <property type="project" value="InterPro"/>
</dbReference>
<dbReference type="GO" id="GO:0004252">
    <property type="term" value="F:serine-type endopeptidase activity"/>
    <property type="evidence" value="ECO:0007669"/>
    <property type="project" value="InterPro"/>
</dbReference>
<dbReference type="InterPro" id="IPR000209">
    <property type="entry name" value="Peptidase_S8/S53_dom"/>
</dbReference>
<protein>
    <submittedName>
        <fullName evidence="2">S8 family serine peptidase</fullName>
    </submittedName>
</protein>
<dbReference type="AlphaFoldDB" id="A0A6P1T1P2"/>
<evidence type="ECO:0000313" key="2">
    <source>
        <dbReference type="EMBL" id="QHQ36834.1"/>
    </source>
</evidence>
<reference evidence="2 3" key="1">
    <citation type="submission" date="2019-12" db="EMBL/GenBank/DDBJ databases">
        <title>Complete genome sequence of Algicella marina strain 9Alg 56(T) isolated from the red alga Tichocarpus crinitus.</title>
        <authorList>
            <person name="Kim S.-G."/>
            <person name="Nedashkovskaya O.I."/>
        </authorList>
    </citation>
    <scope>NUCLEOTIDE SEQUENCE [LARGE SCALE GENOMIC DNA]</scope>
    <source>
        <strain evidence="2 3">9Alg 56</strain>
    </source>
</reference>
<sequence length="484" mass="51207">MPEARKRLLKNVTLTDSVKATLDARSGTGAAESLAGSAMVDAAGKTAQVWGLVGPEDDVNTVRSNLLDKAEVVTLIEDADVSEAKRKVGHLECGGQDCVLPRKPAAAKDERKAVAVSLPMVSAQIPSPKFHWTPAKNGASSFGTAGEAMTLIGADWSNGHLGHRHPEWTGANVNVVIIDVGFTLDYLRAVMPGMNYGGGFIDRDPRRHKPGEFVDIGGKPGAWHGNMIARNVLRLAPEARLYDAPLLPSRVTQVDGFTEDAELLYNGIREAKANGPHADEPWVLVNAWAVADTIQEYDLDLPTNERFSDGPDHPLNKLVREMAAEFDIIFAAGNFGAFGPDVSAGVYDRGNGRSIKGVNALPDVLTVGAVTTNGEWIGNASHGLGPASLNGGEPNRKPDVAAPSWFGENDDPGTICTGTSAACGVVAGMVAGLRTVYRTEPPSEIFGMLKSGARQPTQDGWNGRFGHGIVDFDGMPSTGAQMIS</sequence>
<organism evidence="2 3">
    <name type="scientific">Algicella marina</name>
    <dbReference type="NCBI Taxonomy" id="2683284"/>
    <lineage>
        <taxon>Bacteria</taxon>
        <taxon>Pseudomonadati</taxon>
        <taxon>Pseudomonadota</taxon>
        <taxon>Alphaproteobacteria</taxon>
        <taxon>Rhodobacterales</taxon>
        <taxon>Paracoccaceae</taxon>
        <taxon>Algicella</taxon>
    </lineage>
</organism>
<feature type="domain" description="Peptidase S8/S53" evidence="1">
    <location>
        <begin position="223"/>
        <end position="468"/>
    </location>
</feature>
<evidence type="ECO:0000313" key="3">
    <source>
        <dbReference type="Proteomes" id="UP000464495"/>
    </source>
</evidence>